<dbReference type="EMBL" id="PPFX01000028">
    <property type="protein sequence ID" value="PNU19530.1"/>
    <property type="molecule type" value="Genomic_DNA"/>
</dbReference>
<accession>A0A2K2H8I0</accession>
<dbReference type="GO" id="GO:0005886">
    <property type="term" value="C:plasma membrane"/>
    <property type="evidence" value="ECO:0007669"/>
    <property type="project" value="TreeGrafter"/>
</dbReference>
<feature type="transmembrane region" description="Helical" evidence="1">
    <location>
        <begin position="23"/>
        <end position="45"/>
    </location>
</feature>
<dbReference type="PANTHER" id="PTHR42709:SF11">
    <property type="entry name" value="DEDA FAMILY PROTEIN"/>
    <property type="match status" value="1"/>
</dbReference>
<evidence type="ECO:0000259" key="2">
    <source>
        <dbReference type="Pfam" id="PF09335"/>
    </source>
</evidence>
<dbReference type="Proteomes" id="UP000236340">
    <property type="component" value="Unassembled WGS sequence"/>
</dbReference>
<feature type="transmembrane region" description="Helical" evidence="1">
    <location>
        <begin position="57"/>
        <end position="76"/>
    </location>
</feature>
<dbReference type="InterPro" id="IPR051311">
    <property type="entry name" value="DedA_domain"/>
</dbReference>
<keyword evidence="1" id="KW-0812">Transmembrane</keyword>
<organism evidence="3 4">
    <name type="scientific">Geothermobacter hydrogeniphilus</name>
    <dbReference type="NCBI Taxonomy" id="1969733"/>
    <lineage>
        <taxon>Bacteria</taxon>
        <taxon>Pseudomonadati</taxon>
        <taxon>Thermodesulfobacteriota</taxon>
        <taxon>Desulfuromonadia</taxon>
        <taxon>Desulfuromonadales</taxon>
        <taxon>Geothermobacteraceae</taxon>
        <taxon>Geothermobacter</taxon>
    </lineage>
</organism>
<keyword evidence="1" id="KW-1133">Transmembrane helix</keyword>
<evidence type="ECO:0000256" key="1">
    <source>
        <dbReference type="SAM" id="Phobius"/>
    </source>
</evidence>
<evidence type="ECO:0000313" key="4">
    <source>
        <dbReference type="Proteomes" id="UP000236340"/>
    </source>
</evidence>
<dbReference type="Pfam" id="PF09335">
    <property type="entry name" value="VTT_dom"/>
    <property type="match status" value="1"/>
</dbReference>
<proteinExistence type="predicted"/>
<evidence type="ECO:0000313" key="3">
    <source>
        <dbReference type="EMBL" id="PNU19530.1"/>
    </source>
</evidence>
<feature type="domain" description="VTT" evidence="2">
    <location>
        <begin position="38"/>
        <end position="156"/>
    </location>
</feature>
<dbReference type="AlphaFoldDB" id="A0A2K2H8I0"/>
<protein>
    <submittedName>
        <fullName evidence="3">Cytochrome B</fullName>
    </submittedName>
</protein>
<comment type="caution">
    <text evidence="3">The sequence shown here is derived from an EMBL/GenBank/DDBJ whole genome shotgun (WGS) entry which is preliminary data.</text>
</comment>
<sequence length="198" mass="22585">MKLFRNLYDWILHWADTPYGQPALFMLALVEASCFPVPPDILLIALSLSRPRRSFRFAAICLVGSTIGGILGYWLGVGAWDLLSRFFYEYIPGFTPEIFTRVQNLFSEYGFWAVFTAGFTPIPYKIFTIGAGVFQINFLVFVFASILSRGARFFLVGALIRLYGEPVKVFIDRYFNLLSILFVILLVGGFLAVKRFFH</sequence>
<dbReference type="OrthoDB" id="9810270at2"/>
<name>A0A2K2H8I0_9BACT</name>
<gene>
    <name evidence="3" type="ORF">C2E25_11890</name>
</gene>
<reference evidence="3 4" key="1">
    <citation type="journal article" date="2018" name="Genome Announc.">
        <title>Genome Sequence of Geothermobacter sp. HR-1 Iron Reducer from the Loihi Seamount.</title>
        <authorList>
            <person name="Smith H."/>
            <person name="Abuyen K."/>
            <person name="Tremblay J."/>
            <person name="Savalia P."/>
            <person name="Perez-Rodriguez I."/>
            <person name="Emerson D."/>
            <person name="Tully B."/>
            <person name="Amend J."/>
        </authorList>
    </citation>
    <scope>NUCLEOTIDE SEQUENCE [LARGE SCALE GENOMIC DNA]</scope>
    <source>
        <strain evidence="3 4">HR-1</strain>
    </source>
</reference>
<keyword evidence="1" id="KW-0472">Membrane</keyword>
<dbReference type="RefSeq" id="WP_103115953.1">
    <property type="nucleotide sequence ID" value="NZ_PPFX01000028.1"/>
</dbReference>
<feature type="transmembrane region" description="Helical" evidence="1">
    <location>
        <begin position="139"/>
        <end position="162"/>
    </location>
</feature>
<dbReference type="PANTHER" id="PTHR42709">
    <property type="entry name" value="ALKALINE PHOSPHATASE LIKE PROTEIN"/>
    <property type="match status" value="1"/>
</dbReference>
<feature type="transmembrane region" description="Helical" evidence="1">
    <location>
        <begin position="174"/>
        <end position="193"/>
    </location>
</feature>
<dbReference type="InterPro" id="IPR032816">
    <property type="entry name" value="VTT_dom"/>
</dbReference>
<feature type="transmembrane region" description="Helical" evidence="1">
    <location>
        <begin position="109"/>
        <end position="127"/>
    </location>
</feature>